<evidence type="ECO:0000313" key="1">
    <source>
        <dbReference type="EMBL" id="CAB5223829.1"/>
    </source>
</evidence>
<gene>
    <name evidence="1" type="ORF">UFOVP389_16</name>
</gene>
<proteinExistence type="predicted"/>
<reference evidence="1" key="1">
    <citation type="submission" date="2020-05" db="EMBL/GenBank/DDBJ databases">
        <authorList>
            <person name="Chiriac C."/>
            <person name="Salcher M."/>
            <person name="Ghai R."/>
            <person name="Kavagutti S V."/>
        </authorList>
    </citation>
    <scope>NUCLEOTIDE SEQUENCE</scope>
</reference>
<accession>A0A6J7X072</accession>
<sequence>MNKLDLEQYSDSLDWEMQLYQQSQGYQLNRPMIHQDHNWQALKQERSQPFVPQASIEKVSNISLMLFANSEYQKGNLQCDIYKQGVKQPYTKNLIFEVRPELTPRQYKVWDLLITMCQIDLKDCKPRRAKIFDAGNAESYSAEFAYFEIWRNQELAWACLLVEDWLLPLNIKLDLYQDKGDLRMSCAWRNRIAIDDWYKDNL</sequence>
<name>A0A6J7X072_9CAUD</name>
<protein>
    <submittedName>
        <fullName evidence="1">Uncharacterized protein</fullName>
    </submittedName>
</protein>
<organism evidence="1">
    <name type="scientific">uncultured Caudovirales phage</name>
    <dbReference type="NCBI Taxonomy" id="2100421"/>
    <lineage>
        <taxon>Viruses</taxon>
        <taxon>Duplodnaviria</taxon>
        <taxon>Heunggongvirae</taxon>
        <taxon>Uroviricota</taxon>
        <taxon>Caudoviricetes</taxon>
        <taxon>Peduoviridae</taxon>
        <taxon>Maltschvirus</taxon>
        <taxon>Maltschvirus maltsch</taxon>
    </lineage>
</organism>
<dbReference type="EMBL" id="LR798332">
    <property type="protein sequence ID" value="CAB5223829.1"/>
    <property type="molecule type" value="Genomic_DNA"/>
</dbReference>